<keyword evidence="3" id="KW-0472">Membrane</keyword>
<dbReference type="InterPro" id="IPR008258">
    <property type="entry name" value="Transglycosylase_SLT_dom_1"/>
</dbReference>
<name>A0ABQ6QS03_9BACT</name>
<feature type="transmembrane region" description="Helical" evidence="3">
    <location>
        <begin position="12"/>
        <end position="37"/>
    </location>
</feature>
<feature type="compositionally biased region" description="Pro residues" evidence="2">
    <location>
        <begin position="242"/>
        <end position="252"/>
    </location>
</feature>
<feature type="compositionally biased region" description="Low complexity" evidence="2">
    <location>
        <begin position="220"/>
        <end position="241"/>
    </location>
</feature>
<organism evidence="5 6">
    <name type="scientific">Corallococcus caeni</name>
    <dbReference type="NCBI Taxonomy" id="3082388"/>
    <lineage>
        <taxon>Bacteria</taxon>
        <taxon>Pseudomonadati</taxon>
        <taxon>Myxococcota</taxon>
        <taxon>Myxococcia</taxon>
        <taxon>Myxococcales</taxon>
        <taxon>Cystobacterineae</taxon>
        <taxon>Myxococcaceae</taxon>
        <taxon>Corallococcus</taxon>
    </lineage>
</organism>
<dbReference type="RefSeq" id="WP_338277630.1">
    <property type="nucleotide sequence ID" value="NZ_BTTX01000003.1"/>
</dbReference>
<dbReference type="EMBL" id="BTTX01000003">
    <property type="protein sequence ID" value="GMU06806.1"/>
    <property type="molecule type" value="Genomic_DNA"/>
</dbReference>
<evidence type="ECO:0000313" key="5">
    <source>
        <dbReference type="EMBL" id="GMU06806.1"/>
    </source>
</evidence>
<keyword evidence="3" id="KW-0812">Transmembrane</keyword>
<dbReference type="PANTHER" id="PTHR37423">
    <property type="entry name" value="SOLUBLE LYTIC MUREIN TRANSGLYCOSYLASE-RELATED"/>
    <property type="match status" value="1"/>
</dbReference>
<comment type="caution">
    <text evidence="5">The sequence shown here is derived from an EMBL/GenBank/DDBJ whole genome shotgun (WGS) entry which is preliminary data.</text>
</comment>
<protein>
    <recommendedName>
        <fullName evidence="4">Transglycosylase SLT domain-containing protein</fullName>
    </recommendedName>
</protein>
<feature type="region of interest" description="Disordered" evidence="2">
    <location>
        <begin position="220"/>
        <end position="274"/>
    </location>
</feature>
<dbReference type="SUPFAM" id="SSF53955">
    <property type="entry name" value="Lysozyme-like"/>
    <property type="match status" value="1"/>
</dbReference>
<evidence type="ECO:0000256" key="1">
    <source>
        <dbReference type="ARBA" id="ARBA00007734"/>
    </source>
</evidence>
<dbReference type="Pfam" id="PF01464">
    <property type="entry name" value="SLT"/>
    <property type="match status" value="1"/>
</dbReference>
<dbReference type="Proteomes" id="UP001342631">
    <property type="component" value="Unassembled WGS sequence"/>
</dbReference>
<evidence type="ECO:0000256" key="2">
    <source>
        <dbReference type="SAM" id="MobiDB-lite"/>
    </source>
</evidence>
<keyword evidence="3" id="KW-1133">Transmembrane helix</keyword>
<evidence type="ECO:0000313" key="6">
    <source>
        <dbReference type="Proteomes" id="UP001342631"/>
    </source>
</evidence>
<dbReference type="Gene3D" id="1.10.530.10">
    <property type="match status" value="1"/>
</dbReference>
<keyword evidence="6" id="KW-1185">Reference proteome</keyword>
<feature type="compositionally biased region" description="Low complexity" evidence="2">
    <location>
        <begin position="253"/>
        <end position="267"/>
    </location>
</feature>
<gene>
    <name evidence="5" type="ORF">ASNO1_30590</name>
</gene>
<reference evidence="5 6" key="1">
    <citation type="journal article" date="2024" name="Arch. Microbiol.">
        <title>Corallococcus caeni sp. nov., a novel myxobacterium isolated from activated sludge.</title>
        <authorList>
            <person name="Tomita S."/>
            <person name="Nakai R."/>
            <person name="Kuroda K."/>
            <person name="Kurashita H."/>
            <person name="Hatamoto M."/>
            <person name="Yamaguchi T."/>
            <person name="Narihiro T."/>
        </authorList>
    </citation>
    <scope>NUCLEOTIDE SEQUENCE [LARGE SCALE GENOMIC DNA]</scope>
    <source>
        <strain evidence="5 6">NO1</strain>
    </source>
</reference>
<comment type="similarity">
    <text evidence="1">Belongs to the transglycosylase Slt family.</text>
</comment>
<sequence length="274" mass="28678">MGRKRAVGGIEIPGWAWLVPCALVPVVLLNVGVAWLGGTQVSPLSLSFLQTKARALGAYVAHRPACVLDDHPPLEPLIADAERRHGIPPGLLRALIQVESETRVHRISPAGAMGPGQLMPDTAAQMRVEDPFDPAPSVDASGRYLAEQLRRFRDVRLAVAAYNAGPGSVNGHVPRNGETEFYVAKVLAAYEHTRPKAPVLAKRPAASEAPVKAPVLAKRPASAEAPAKAAAAKAAVARKAPAPAPNVKPPVAPKVAAPVKKPVLASARKPAASR</sequence>
<accession>A0ABQ6QS03</accession>
<proteinExistence type="inferred from homology"/>
<dbReference type="PANTHER" id="PTHR37423:SF2">
    <property type="entry name" value="MEMBRANE-BOUND LYTIC MUREIN TRANSGLYCOSYLASE C"/>
    <property type="match status" value="1"/>
</dbReference>
<dbReference type="InterPro" id="IPR023346">
    <property type="entry name" value="Lysozyme-like_dom_sf"/>
</dbReference>
<evidence type="ECO:0000256" key="3">
    <source>
        <dbReference type="SAM" id="Phobius"/>
    </source>
</evidence>
<evidence type="ECO:0000259" key="4">
    <source>
        <dbReference type="Pfam" id="PF01464"/>
    </source>
</evidence>
<feature type="domain" description="Transglycosylase SLT" evidence="4">
    <location>
        <begin position="77"/>
        <end position="180"/>
    </location>
</feature>
<dbReference type="CDD" id="cd00254">
    <property type="entry name" value="LT-like"/>
    <property type="match status" value="1"/>
</dbReference>